<dbReference type="AlphaFoldDB" id="A0A0V0QUB7"/>
<dbReference type="EMBL" id="LDAU01000106">
    <property type="protein sequence ID" value="KRX05544.1"/>
    <property type="molecule type" value="Genomic_DNA"/>
</dbReference>
<gene>
    <name evidence="1" type="ORF">PPERSA_12722</name>
</gene>
<reference evidence="1 2" key="1">
    <citation type="journal article" date="2015" name="Sci. Rep.">
        <title>Genome of the facultative scuticociliatosis pathogen Pseudocohnilembus persalinus provides insight into its virulence through horizontal gene transfer.</title>
        <authorList>
            <person name="Xiong J."/>
            <person name="Wang G."/>
            <person name="Cheng J."/>
            <person name="Tian M."/>
            <person name="Pan X."/>
            <person name="Warren A."/>
            <person name="Jiang C."/>
            <person name="Yuan D."/>
            <person name="Miao W."/>
        </authorList>
    </citation>
    <scope>NUCLEOTIDE SEQUENCE [LARGE SCALE GENOMIC DNA]</scope>
    <source>
        <strain evidence="1">36N120E</strain>
    </source>
</reference>
<comment type="caution">
    <text evidence="1">The sequence shown here is derived from an EMBL/GenBank/DDBJ whole genome shotgun (WGS) entry which is preliminary data.</text>
</comment>
<evidence type="ECO:0000313" key="1">
    <source>
        <dbReference type="EMBL" id="KRX05544.1"/>
    </source>
</evidence>
<proteinExistence type="predicted"/>
<keyword evidence="2" id="KW-1185">Reference proteome</keyword>
<name>A0A0V0QUB7_PSEPJ</name>
<dbReference type="Proteomes" id="UP000054937">
    <property type="component" value="Unassembled WGS sequence"/>
</dbReference>
<dbReference type="SUPFAM" id="SSF50729">
    <property type="entry name" value="PH domain-like"/>
    <property type="match status" value="1"/>
</dbReference>
<protein>
    <submittedName>
        <fullName evidence="1">Uncharacterized protein</fullName>
    </submittedName>
</protein>
<evidence type="ECO:0000313" key="2">
    <source>
        <dbReference type="Proteomes" id="UP000054937"/>
    </source>
</evidence>
<dbReference type="InParanoid" id="A0A0V0QUB7"/>
<accession>A0A0V0QUB7</accession>
<sequence>MAQQNHQQPYQNIVVQEEIKEDINAFWPVFGRETSHGKQTSFWQKDPQDDLDEEEWDMEGTLSRIGRKQKDVKNYYYKLCGDYLCYYVNKESLVKILICVNYTQRKQRCQKNGLAY</sequence>
<organism evidence="1 2">
    <name type="scientific">Pseudocohnilembus persalinus</name>
    <name type="common">Ciliate</name>
    <dbReference type="NCBI Taxonomy" id="266149"/>
    <lineage>
        <taxon>Eukaryota</taxon>
        <taxon>Sar</taxon>
        <taxon>Alveolata</taxon>
        <taxon>Ciliophora</taxon>
        <taxon>Intramacronucleata</taxon>
        <taxon>Oligohymenophorea</taxon>
        <taxon>Scuticociliatia</taxon>
        <taxon>Philasterida</taxon>
        <taxon>Pseudocohnilembidae</taxon>
        <taxon>Pseudocohnilembus</taxon>
    </lineage>
</organism>